<dbReference type="EMBL" id="BMAV01011383">
    <property type="protein sequence ID" value="GFY57178.1"/>
    <property type="molecule type" value="Genomic_DNA"/>
</dbReference>
<organism evidence="1 2">
    <name type="scientific">Trichonephila inaurata madagascariensis</name>
    <dbReference type="NCBI Taxonomy" id="2747483"/>
    <lineage>
        <taxon>Eukaryota</taxon>
        <taxon>Metazoa</taxon>
        <taxon>Ecdysozoa</taxon>
        <taxon>Arthropoda</taxon>
        <taxon>Chelicerata</taxon>
        <taxon>Arachnida</taxon>
        <taxon>Araneae</taxon>
        <taxon>Araneomorphae</taxon>
        <taxon>Entelegynae</taxon>
        <taxon>Araneoidea</taxon>
        <taxon>Nephilidae</taxon>
        <taxon>Trichonephila</taxon>
        <taxon>Trichonephila inaurata</taxon>
    </lineage>
</organism>
<gene>
    <name evidence="1" type="ORF">TNIN_121111</name>
</gene>
<dbReference type="AlphaFoldDB" id="A0A8X6XQ23"/>
<keyword evidence="2" id="KW-1185">Reference proteome</keyword>
<dbReference type="Proteomes" id="UP000886998">
    <property type="component" value="Unassembled WGS sequence"/>
</dbReference>
<name>A0A8X6XQ23_9ARAC</name>
<evidence type="ECO:0000313" key="2">
    <source>
        <dbReference type="Proteomes" id="UP000886998"/>
    </source>
</evidence>
<dbReference type="InterPro" id="IPR027417">
    <property type="entry name" value="P-loop_NTPase"/>
</dbReference>
<protein>
    <submittedName>
        <fullName evidence="1">Uncharacterized protein</fullName>
    </submittedName>
</protein>
<comment type="caution">
    <text evidence="1">The sequence shown here is derived from an EMBL/GenBank/DDBJ whole genome shotgun (WGS) entry which is preliminary data.</text>
</comment>
<dbReference type="Gene3D" id="3.40.50.300">
    <property type="entry name" value="P-loop containing nucleotide triphosphate hydrolases"/>
    <property type="match status" value="1"/>
</dbReference>
<dbReference type="OrthoDB" id="245989at2759"/>
<evidence type="ECO:0000313" key="1">
    <source>
        <dbReference type="EMBL" id="GFY57178.1"/>
    </source>
</evidence>
<dbReference type="SUPFAM" id="SSF52540">
    <property type="entry name" value="P-loop containing nucleoside triphosphate hydrolases"/>
    <property type="match status" value="1"/>
</dbReference>
<reference evidence="1" key="1">
    <citation type="submission" date="2020-08" db="EMBL/GenBank/DDBJ databases">
        <title>Multicomponent nature underlies the extraordinary mechanical properties of spider dragline silk.</title>
        <authorList>
            <person name="Kono N."/>
            <person name="Nakamura H."/>
            <person name="Mori M."/>
            <person name="Yoshida Y."/>
            <person name="Ohtoshi R."/>
            <person name="Malay A.D."/>
            <person name="Moran D.A.P."/>
            <person name="Tomita M."/>
            <person name="Numata K."/>
            <person name="Arakawa K."/>
        </authorList>
    </citation>
    <scope>NUCLEOTIDE SEQUENCE</scope>
</reference>
<accession>A0A8X6XQ23</accession>
<proteinExistence type="predicted"/>
<sequence>CDLPPEGPVANPASMDEFCKEKGFSGWFLTSAKDNVNVDEAARFLVRKILESQDSIVADETSNDTTVLTEYPLPIGQPARKKLCC</sequence>
<feature type="non-terminal residue" evidence="1">
    <location>
        <position position="1"/>
    </location>
</feature>